<name>A0A4Y7PXJ3_9AGAM</name>
<gene>
    <name evidence="2" type="ORF">BD410DRAFT_791190</name>
</gene>
<evidence type="ECO:0000313" key="2">
    <source>
        <dbReference type="EMBL" id="TDL20114.1"/>
    </source>
</evidence>
<evidence type="ECO:0000313" key="3">
    <source>
        <dbReference type="Proteomes" id="UP000294933"/>
    </source>
</evidence>
<feature type="region of interest" description="Disordered" evidence="1">
    <location>
        <begin position="174"/>
        <end position="197"/>
    </location>
</feature>
<sequence>MTAEDMGKLSITSIGSLCLKPNLEERLAATTDLGRNDLWSSTDLYRQLSFLESHVRQAGKASGRAWIEAFLFRAPTMLSPEKFSPILRECDELHTFQMYNPSAFVVIQSRADNPSDDIPQAVRRMHECGKLLLKKVVRGALTNGRDWFFLLVKLNDDYDGATYKQSDVIQLQTTRSPDGQPQIHEPWPDLIADSRGC</sequence>
<dbReference type="Proteomes" id="UP000294933">
    <property type="component" value="Unassembled WGS sequence"/>
</dbReference>
<protein>
    <submittedName>
        <fullName evidence="2">Uncharacterized protein</fullName>
    </submittedName>
</protein>
<organism evidence="2 3">
    <name type="scientific">Rickenella mellea</name>
    <dbReference type="NCBI Taxonomy" id="50990"/>
    <lineage>
        <taxon>Eukaryota</taxon>
        <taxon>Fungi</taxon>
        <taxon>Dikarya</taxon>
        <taxon>Basidiomycota</taxon>
        <taxon>Agaricomycotina</taxon>
        <taxon>Agaricomycetes</taxon>
        <taxon>Hymenochaetales</taxon>
        <taxon>Rickenellaceae</taxon>
        <taxon>Rickenella</taxon>
    </lineage>
</organism>
<dbReference type="OrthoDB" id="2720314at2759"/>
<dbReference type="EMBL" id="ML170190">
    <property type="protein sequence ID" value="TDL20114.1"/>
    <property type="molecule type" value="Genomic_DNA"/>
</dbReference>
<dbReference type="AlphaFoldDB" id="A0A4Y7PXJ3"/>
<keyword evidence="3" id="KW-1185">Reference proteome</keyword>
<dbReference type="VEuPathDB" id="FungiDB:BD410DRAFT_791190"/>
<proteinExistence type="predicted"/>
<accession>A0A4Y7PXJ3</accession>
<reference evidence="2 3" key="1">
    <citation type="submission" date="2018-06" db="EMBL/GenBank/DDBJ databases">
        <title>A transcriptomic atlas of mushroom development highlights an independent origin of complex multicellularity.</title>
        <authorList>
            <consortium name="DOE Joint Genome Institute"/>
            <person name="Krizsan K."/>
            <person name="Almasi E."/>
            <person name="Merenyi Z."/>
            <person name="Sahu N."/>
            <person name="Viragh M."/>
            <person name="Koszo T."/>
            <person name="Mondo S."/>
            <person name="Kiss B."/>
            <person name="Balint B."/>
            <person name="Kues U."/>
            <person name="Barry K."/>
            <person name="Hegedus J.C."/>
            <person name="Henrissat B."/>
            <person name="Johnson J."/>
            <person name="Lipzen A."/>
            <person name="Ohm R."/>
            <person name="Nagy I."/>
            <person name="Pangilinan J."/>
            <person name="Yan J."/>
            <person name="Xiong Y."/>
            <person name="Grigoriev I.V."/>
            <person name="Hibbett D.S."/>
            <person name="Nagy L.G."/>
        </authorList>
    </citation>
    <scope>NUCLEOTIDE SEQUENCE [LARGE SCALE GENOMIC DNA]</scope>
    <source>
        <strain evidence="2 3">SZMC22713</strain>
    </source>
</reference>
<evidence type="ECO:0000256" key="1">
    <source>
        <dbReference type="SAM" id="MobiDB-lite"/>
    </source>
</evidence>